<reference evidence="1 2" key="1">
    <citation type="submission" date="2019-03" db="EMBL/GenBank/DDBJ databases">
        <title>Empedobacter tilapiae sp. nov., isolated from an intestine of Nile tilapia Oreochromis niloticus.</title>
        <authorList>
            <person name="Kim Y.-O."/>
            <person name="Yoon J.-H."/>
        </authorList>
    </citation>
    <scope>NUCLEOTIDE SEQUENCE [LARGE SCALE GENOMIC DNA]</scope>
    <source>
        <strain evidence="1 2">MRS2</strain>
    </source>
</reference>
<dbReference type="RefSeq" id="WP_135836596.1">
    <property type="nucleotide sequence ID" value="NZ_SRPE01000011.1"/>
</dbReference>
<evidence type="ECO:0000313" key="1">
    <source>
        <dbReference type="EMBL" id="TGN23747.1"/>
    </source>
</evidence>
<comment type="caution">
    <text evidence="1">The sequence shown here is derived from an EMBL/GenBank/DDBJ whole genome shotgun (WGS) entry which is preliminary data.</text>
</comment>
<name>A0A4Z1B8I6_9FLAO</name>
<accession>A0A4Z1B8I6</accession>
<dbReference type="EMBL" id="SRPE01000011">
    <property type="protein sequence ID" value="TGN23747.1"/>
    <property type="molecule type" value="Genomic_DNA"/>
</dbReference>
<feature type="non-terminal residue" evidence="1">
    <location>
        <position position="1"/>
    </location>
</feature>
<dbReference type="AlphaFoldDB" id="A0A4Z1B8I6"/>
<gene>
    <name evidence="1" type="ORF">E4J94_14950</name>
</gene>
<sequence length="126" mass="13562">LSAVNNVSNALATVSANNNGTFLLDKSDNKIKMYENNVWVALSNVGDSSNAFTNTTSEIGEGITIGSETTQSKGVLVLESDNKAMILPKIANPHTTVKSPYPGMICYDTVSKALAVFDGKVWNYWK</sequence>
<organism evidence="1 2">
    <name type="scientific">Empedobacter tilapiae</name>
    <dbReference type="NCBI Taxonomy" id="2491114"/>
    <lineage>
        <taxon>Bacteria</taxon>
        <taxon>Pseudomonadati</taxon>
        <taxon>Bacteroidota</taxon>
        <taxon>Flavobacteriia</taxon>
        <taxon>Flavobacteriales</taxon>
        <taxon>Weeksellaceae</taxon>
        <taxon>Empedobacter</taxon>
    </lineage>
</organism>
<keyword evidence="2" id="KW-1185">Reference proteome</keyword>
<dbReference type="Proteomes" id="UP000297998">
    <property type="component" value="Unassembled WGS sequence"/>
</dbReference>
<evidence type="ECO:0000313" key="2">
    <source>
        <dbReference type="Proteomes" id="UP000297998"/>
    </source>
</evidence>
<proteinExistence type="predicted"/>
<protein>
    <submittedName>
        <fullName evidence="1">Uncharacterized protein</fullName>
    </submittedName>
</protein>
<dbReference type="OrthoDB" id="705292at2"/>